<dbReference type="OrthoDB" id="3203311at2759"/>
<dbReference type="InterPro" id="IPR001680">
    <property type="entry name" value="WD40_rpt"/>
</dbReference>
<reference evidence="3" key="2">
    <citation type="submission" date="2015-01" db="EMBL/GenBank/DDBJ databases">
        <title>Evolutionary Origins and Diversification of the Mycorrhizal Mutualists.</title>
        <authorList>
            <consortium name="DOE Joint Genome Institute"/>
            <consortium name="Mycorrhizal Genomics Consortium"/>
            <person name="Kohler A."/>
            <person name="Kuo A."/>
            <person name="Nagy L.G."/>
            <person name="Floudas D."/>
            <person name="Copeland A."/>
            <person name="Barry K.W."/>
            <person name="Cichocki N."/>
            <person name="Veneault-Fourrey C."/>
            <person name="LaButti K."/>
            <person name="Lindquist E.A."/>
            <person name="Lipzen A."/>
            <person name="Lundell T."/>
            <person name="Morin E."/>
            <person name="Murat C."/>
            <person name="Riley R."/>
            <person name="Ohm R."/>
            <person name="Sun H."/>
            <person name="Tunlid A."/>
            <person name="Henrissat B."/>
            <person name="Grigoriev I.V."/>
            <person name="Hibbett D.S."/>
            <person name="Martin F."/>
        </authorList>
    </citation>
    <scope>NUCLEOTIDE SEQUENCE [LARGE SCALE GENOMIC DNA]</scope>
    <source>
        <strain evidence="3">Ve08.2h10</strain>
    </source>
</reference>
<feature type="repeat" description="WD" evidence="1">
    <location>
        <begin position="97"/>
        <end position="138"/>
    </location>
</feature>
<dbReference type="PANTHER" id="PTHR19879:SF9">
    <property type="entry name" value="TRANSCRIPTION INITIATION FACTOR TFIID SUBUNIT 5"/>
    <property type="match status" value="1"/>
</dbReference>
<feature type="repeat" description="WD" evidence="1">
    <location>
        <begin position="139"/>
        <end position="172"/>
    </location>
</feature>
<dbReference type="AlphaFoldDB" id="A0A0D0DYB2"/>
<dbReference type="InParanoid" id="A0A0D0DYB2"/>
<organism evidence="2 3">
    <name type="scientific">Paxillus rubicundulus Ve08.2h10</name>
    <dbReference type="NCBI Taxonomy" id="930991"/>
    <lineage>
        <taxon>Eukaryota</taxon>
        <taxon>Fungi</taxon>
        <taxon>Dikarya</taxon>
        <taxon>Basidiomycota</taxon>
        <taxon>Agaricomycotina</taxon>
        <taxon>Agaricomycetes</taxon>
        <taxon>Agaricomycetidae</taxon>
        <taxon>Boletales</taxon>
        <taxon>Paxilineae</taxon>
        <taxon>Paxillaceae</taxon>
        <taxon>Paxillus</taxon>
    </lineage>
</organism>
<evidence type="ECO:0008006" key="4">
    <source>
        <dbReference type="Google" id="ProtNLM"/>
    </source>
</evidence>
<accession>A0A0D0DYB2</accession>
<dbReference type="Proteomes" id="UP000054538">
    <property type="component" value="Unassembled WGS sequence"/>
</dbReference>
<dbReference type="EMBL" id="KN825058">
    <property type="protein sequence ID" value="KIK95201.1"/>
    <property type="molecule type" value="Genomic_DNA"/>
</dbReference>
<dbReference type="InterPro" id="IPR015943">
    <property type="entry name" value="WD40/YVTN_repeat-like_dom_sf"/>
</dbReference>
<name>A0A0D0DYB2_9AGAM</name>
<dbReference type="PANTHER" id="PTHR19879">
    <property type="entry name" value="TRANSCRIPTION INITIATION FACTOR TFIID"/>
    <property type="match status" value="1"/>
</dbReference>
<protein>
    <recommendedName>
        <fullName evidence="4">WD40 repeat-like protein</fullName>
    </recommendedName>
</protein>
<dbReference type="HOGENOM" id="CLU_000288_57_33_1"/>
<dbReference type="PROSITE" id="PS50294">
    <property type="entry name" value="WD_REPEATS_REGION"/>
    <property type="match status" value="2"/>
</dbReference>
<dbReference type="PROSITE" id="PS50082">
    <property type="entry name" value="WD_REPEATS_2"/>
    <property type="match status" value="4"/>
</dbReference>
<sequence length="336" mass="37184">MNENGQTKCAIETVPGDVNSISFSPDGTKLASGHEDFRFRVFDVESGELVLGPIEGHTDYVYSVVWSLDGSQLFTASCDQTIRHWDSETGEAITEPSTGHTQDIISISLSPDGTKLISASSDNTVRFWGTDSGDPIREPLQHENGVWAVTFSPSGEFVACGEEGGKVLVWRVPWWDDSKEAHKSLLDLPAVTVPRHTAVDLDRQLDYLDLPTNRRRPHHATSDPSYAKKPAFSWRLLRTLPRLLFGRSYDSPRHTKATTIYPGFATQRIYVASRDDESTTKTPREPIPTAPGHYAGFSIVVESVSSTDSLNENRPTPAPVDKSKDIQISCCAFFSR</sequence>
<dbReference type="STRING" id="930991.A0A0D0DYB2"/>
<dbReference type="SMART" id="SM00320">
    <property type="entry name" value="WD40"/>
    <property type="match status" value="4"/>
</dbReference>
<dbReference type="Gene3D" id="2.130.10.10">
    <property type="entry name" value="YVTN repeat-like/Quinoprotein amine dehydrogenase"/>
    <property type="match status" value="1"/>
</dbReference>
<evidence type="ECO:0000313" key="2">
    <source>
        <dbReference type="EMBL" id="KIK95201.1"/>
    </source>
</evidence>
<evidence type="ECO:0000256" key="1">
    <source>
        <dbReference type="PROSITE-ProRule" id="PRU00221"/>
    </source>
</evidence>
<feature type="repeat" description="WD" evidence="1">
    <location>
        <begin position="11"/>
        <end position="52"/>
    </location>
</feature>
<feature type="repeat" description="WD" evidence="1">
    <location>
        <begin position="54"/>
        <end position="95"/>
    </location>
</feature>
<reference evidence="2 3" key="1">
    <citation type="submission" date="2014-04" db="EMBL/GenBank/DDBJ databases">
        <authorList>
            <consortium name="DOE Joint Genome Institute"/>
            <person name="Kuo A."/>
            <person name="Kohler A."/>
            <person name="Jargeat P."/>
            <person name="Nagy L.G."/>
            <person name="Floudas D."/>
            <person name="Copeland A."/>
            <person name="Barry K.W."/>
            <person name="Cichocki N."/>
            <person name="Veneault-Fourrey C."/>
            <person name="LaButti K."/>
            <person name="Lindquist E.A."/>
            <person name="Lipzen A."/>
            <person name="Lundell T."/>
            <person name="Morin E."/>
            <person name="Murat C."/>
            <person name="Sun H."/>
            <person name="Tunlid A."/>
            <person name="Henrissat B."/>
            <person name="Grigoriev I.V."/>
            <person name="Hibbett D.S."/>
            <person name="Martin F."/>
            <person name="Nordberg H.P."/>
            <person name="Cantor M.N."/>
            <person name="Hua S.X."/>
        </authorList>
    </citation>
    <scope>NUCLEOTIDE SEQUENCE [LARGE SCALE GENOMIC DNA]</scope>
    <source>
        <strain evidence="2 3">Ve08.2h10</strain>
    </source>
</reference>
<dbReference type="SUPFAM" id="SSF50978">
    <property type="entry name" value="WD40 repeat-like"/>
    <property type="match status" value="1"/>
</dbReference>
<evidence type="ECO:0000313" key="3">
    <source>
        <dbReference type="Proteomes" id="UP000054538"/>
    </source>
</evidence>
<gene>
    <name evidence="2" type="ORF">PAXRUDRAFT_779374</name>
</gene>
<keyword evidence="1" id="KW-0853">WD repeat</keyword>
<keyword evidence="3" id="KW-1185">Reference proteome</keyword>
<dbReference type="InterPro" id="IPR036322">
    <property type="entry name" value="WD40_repeat_dom_sf"/>
</dbReference>
<dbReference type="Pfam" id="PF00400">
    <property type="entry name" value="WD40"/>
    <property type="match status" value="4"/>
</dbReference>
<proteinExistence type="predicted"/>